<evidence type="ECO:0000259" key="14">
    <source>
        <dbReference type="PROSITE" id="PS51686"/>
    </source>
</evidence>
<dbReference type="PROSITE" id="PS51686">
    <property type="entry name" value="SAM_MT_RSMB_NOP"/>
    <property type="match status" value="1"/>
</dbReference>
<evidence type="ECO:0000256" key="7">
    <source>
        <dbReference type="ARBA" id="ARBA00022679"/>
    </source>
</evidence>
<gene>
    <name evidence="15" type="primary">rsmB</name>
    <name evidence="15" type="ORF">WMO75_02090</name>
</gene>
<dbReference type="Pfam" id="PF01189">
    <property type="entry name" value="Methyltr_RsmB-F"/>
    <property type="match status" value="1"/>
</dbReference>
<dbReference type="InterPro" id="IPR006027">
    <property type="entry name" value="NusB_RsmB_TIM44"/>
</dbReference>
<dbReference type="PRINTS" id="PR02008">
    <property type="entry name" value="RCMTFAMILY"/>
</dbReference>
<protein>
    <recommendedName>
        <fullName evidence="3">16S rRNA (cytosine(967)-C(5))-methyltransferase</fullName>
        <ecNumber evidence="3">2.1.1.176</ecNumber>
    </recommendedName>
    <alternativeName>
        <fullName evidence="10">16S rRNA m5C967 methyltransferase</fullName>
    </alternativeName>
    <alternativeName>
        <fullName evidence="11">rRNA (cytosine-C(5)-)-methyltransferase RsmB</fullName>
    </alternativeName>
</protein>
<dbReference type="InterPro" id="IPR001678">
    <property type="entry name" value="MeTrfase_RsmB-F_NOP2_dom"/>
</dbReference>
<keyword evidence="6 13" id="KW-0489">Methyltransferase</keyword>
<keyword evidence="4" id="KW-0963">Cytoplasm</keyword>
<comment type="function">
    <text evidence="1">Specifically methylates the cytosine at position 967 (m5C967) of 16S rRNA.</text>
</comment>
<dbReference type="Pfam" id="PF22458">
    <property type="entry name" value="RsmF-B_ferredox"/>
    <property type="match status" value="1"/>
</dbReference>
<feature type="binding site" evidence="13">
    <location>
        <position position="289"/>
    </location>
    <ligand>
        <name>S-adenosyl-L-methionine</name>
        <dbReference type="ChEBI" id="CHEBI:59789"/>
    </ligand>
</feature>
<comment type="similarity">
    <text evidence="13">Belongs to the class I-like SAM-binding methyltransferase superfamily. RsmB/NOP family.</text>
</comment>
<evidence type="ECO:0000256" key="6">
    <source>
        <dbReference type="ARBA" id="ARBA00022603"/>
    </source>
</evidence>
<evidence type="ECO:0000256" key="13">
    <source>
        <dbReference type="PROSITE-ProRule" id="PRU01023"/>
    </source>
</evidence>
<dbReference type="InterPro" id="IPR029063">
    <property type="entry name" value="SAM-dependent_MTases_sf"/>
</dbReference>
<evidence type="ECO:0000256" key="11">
    <source>
        <dbReference type="ARBA" id="ARBA00031088"/>
    </source>
</evidence>
<dbReference type="GO" id="GO:0032259">
    <property type="term" value="P:methylation"/>
    <property type="evidence" value="ECO:0007669"/>
    <property type="project" value="UniProtKB-KW"/>
</dbReference>
<evidence type="ECO:0000256" key="3">
    <source>
        <dbReference type="ARBA" id="ARBA00012140"/>
    </source>
</evidence>
<dbReference type="Gene3D" id="3.40.50.150">
    <property type="entry name" value="Vaccinia Virus protein VP39"/>
    <property type="match status" value="1"/>
</dbReference>
<dbReference type="CDD" id="cd02440">
    <property type="entry name" value="AdoMet_MTases"/>
    <property type="match status" value="1"/>
</dbReference>
<organism evidence="15 16">
    <name type="scientific">Blautia intestinihominis</name>
    <dbReference type="NCBI Taxonomy" id="3133152"/>
    <lineage>
        <taxon>Bacteria</taxon>
        <taxon>Bacillati</taxon>
        <taxon>Bacillota</taxon>
        <taxon>Clostridia</taxon>
        <taxon>Lachnospirales</taxon>
        <taxon>Lachnospiraceae</taxon>
        <taxon>Blautia</taxon>
    </lineage>
</organism>
<dbReference type="InterPro" id="IPR054728">
    <property type="entry name" value="RsmB-like_ferredoxin"/>
</dbReference>
<feature type="domain" description="SAM-dependent MTase RsmB/NOP-type" evidence="14">
    <location>
        <begin position="175"/>
        <end position="450"/>
    </location>
</feature>
<evidence type="ECO:0000313" key="15">
    <source>
        <dbReference type="EMBL" id="MEQ2357143.1"/>
    </source>
</evidence>
<feature type="binding site" evidence="13">
    <location>
        <position position="334"/>
    </location>
    <ligand>
        <name>S-adenosyl-L-methionine</name>
        <dbReference type="ChEBI" id="CHEBI:59789"/>
    </ligand>
</feature>
<evidence type="ECO:0000256" key="1">
    <source>
        <dbReference type="ARBA" id="ARBA00002724"/>
    </source>
</evidence>
<dbReference type="NCBIfam" id="TIGR00563">
    <property type="entry name" value="rsmB"/>
    <property type="match status" value="1"/>
</dbReference>
<dbReference type="InterPro" id="IPR049560">
    <property type="entry name" value="MeTrfase_RsmB-F_NOP2_cat"/>
</dbReference>
<proteinExistence type="inferred from homology"/>
<feature type="active site" description="Nucleophile" evidence="13">
    <location>
        <position position="387"/>
    </location>
</feature>
<feature type="binding site" evidence="13">
    <location>
        <begin position="265"/>
        <end position="271"/>
    </location>
    <ligand>
        <name>S-adenosyl-L-methionine</name>
        <dbReference type="ChEBI" id="CHEBI:59789"/>
    </ligand>
</feature>
<dbReference type="Proteomes" id="UP001446032">
    <property type="component" value="Unassembled WGS sequence"/>
</dbReference>
<evidence type="ECO:0000256" key="2">
    <source>
        <dbReference type="ARBA" id="ARBA00004496"/>
    </source>
</evidence>
<dbReference type="EC" id="2.1.1.176" evidence="3"/>
<keyword evidence="9 13" id="KW-0694">RNA-binding</keyword>
<comment type="subcellular location">
    <subcellularLocation>
        <location evidence="2">Cytoplasm</location>
    </subcellularLocation>
</comment>
<dbReference type="Pfam" id="PF01029">
    <property type="entry name" value="NusB"/>
    <property type="match status" value="1"/>
</dbReference>
<dbReference type="PANTHER" id="PTHR22807:SF53">
    <property type="entry name" value="RIBOSOMAL RNA SMALL SUBUNIT METHYLTRANSFERASE B-RELATED"/>
    <property type="match status" value="1"/>
</dbReference>
<evidence type="ECO:0000256" key="4">
    <source>
        <dbReference type="ARBA" id="ARBA00022490"/>
    </source>
</evidence>
<evidence type="ECO:0000256" key="5">
    <source>
        <dbReference type="ARBA" id="ARBA00022552"/>
    </source>
</evidence>
<evidence type="ECO:0000256" key="9">
    <source>
        <dbReference type="ARBA" id="ARBA00022884"/>
    </source>
</evidence>
<name>A0ABV1AG60_9FIRM</name>
<dbReference type="EMBL" id="JBBMEI010000003">
    <property type="protein sequence ID" value="MEQ2357143.1"/>
    <property type="molecule type" value="Genomic_DNA"/>
</dbReference>
<dbReference type="PANTHER" id="PTHR22807">
    <property type="entry name" value="NOP2 YEAST -RELATED NOL1/NOP2/FMU SUN DOMAIN-CONTAINING"/>
    <property type="match status" value="1"/>
</dbReference>
<accession>A0ABV1AG60</accession>
<dbReference type="GO" id="GO:0008168">
    <property type="term" value="F:methyltransferase activity"/>
    <property type="evidence" value="ECO:0007669"/>
    <property type="project" value="UniProtKB-KW"/>
</dbReference>
<evidence type="ECO:0000256" key="10">
    <source>
        <dbReference type="ARBA" id="ARBA00030399"/>
    </source>
</evidence>
<evidence type="ECO:0000256" key="8">
    <source>
        <dbReference type="ARBA" id="ARBA00022691"/>
    </source>
</evidence>
<keyword evidence="8 13" id="KW-0949">S-adenosyl-L-methionine</keyword>
<dbReference type="RefSeq" id="WP_022215349.1">
    <property type="nucleotide sequence ID" value="NZ_JBBMEI010000003.1"/>
</dbReference>
<reference evidence="15 16" key="1">
    <citation type="submission" date="2024-03" db="EMBL/GenBank/DDBJ databases">
        <title>Human intestinal bacterial collection.</title>
        <authorList>
            <person name="Pauvert C."/>
            <person name="Hitch T.C.A."/>
            <person name="Clavel T."/>
        </authorList>
    </citation>
    <scope>NUCLEOTIDE SEQUENCE [LARGE SCALE GENOMIC DNA]</scope>
    <source>
        <strain evidence="15 16">CLA-AA-H95</strain>
    </source>
</reference>
<feature type="binding site" evidence="13">
    <location>
        <position position="316"/>
    </location>
    <ligand>
        <name>S-adenosyl-L-methionine</name>
        <dbReference type="ChEBI" id="CHEBI:59789"/>
    </ligand>
</feature>
<comment type="catalytic activity">
    <reaction evidence="12">
        <text>cytidine(967) in 16S rRNA + S-adenosyl-L-methionine = 5-methylcytidine(967) in 16S rRNA + S-adenosyl-L-homocysteine + H(+)</text>
        <dbReference type="Rhea" id="RHEA:42748"/>
        <dbReference type="Rhea" id="RHEA-COMP:10219"/>
        <dbReference type="Rhea" id="RHEA-COMP:10220"/>
        <dbReference type="ChEBI" id="CHEBI:15378"/>
        <dbReference type="ChEBI" id="CHEBI:57856"/>
        <dbReference type="ChEBI" id="CHEBI:59789"/>
        <dbReference type="ChEBI" id="CHEBI:74483"/>
        <dbReference type="ChEBI" id="CHEBI:82748"/>
        <dbReference type="EC" id="2.1.1.176"/>
    </reaction>
</comment>
<dbReference type="NCBIfam" id="NF011494">
    <property type="entry name" value="PRK14902.1"/>
    <property type="match status" value="1"/>
</dbReference>
<comment type="caution">
    <text evidence="15">The sequence shown here is derived from an EMBL/GenBank/DDBJ whole genome shotgun (WGS) entry which is preliminary data.</text>
</comment>
<dbReference type="InterPro" id="IPR035926">
    <property type="entry name" value="NusB-like_sf"/>
</dbReference>
<evidence type="ECO:0000313" key="16">
    <source>
        <dbReference type="Proteomes" id="UP001446032"/>
    </source>
</evidence>
<dbReference type="InterPro" id="IPR023267">
    <property type="entry name" value="RCMT"/>
</dbReference>
<dbReference type="Gene3D" id="1.10.940.10">
    <property type="entry name" value="NusB-like"/>
    <property type="match status" value="1"/>
</dbReference>
<dbReference type="SUPFAM" id="SSF48013">
    <property type="entry name" value="NusB-like"/>
    <property type="match status" value="1"/>
</dbReference>
<dbReference type="SUPFAM" id="SSF53335">
    <property type="entry name" value="S-adenosyl-L-methionine-dependent methyltransferases"/>
    <property type="match status" value="1"/>
</dbReference>
<keyword evidence="16" id="KW-1185">Reference proteome</keyword>
<keyword evidence="5" id="KW-0698">rRNA processing</keyword>
<keyword evidence="7 13" id="KW-0808">Transferase</keyword>
<evidence type="ECO:0000256" key="12">
    <source>
        <dbReference type="ARBA" id="ARBA00047283"/>
    </source>
</evidence>
<sequence>MTSGINTREMILEILLQINEEGEHSHIAIRNALSKYQFLPKQERAFITRVCEGTLEYRILIDYIIDSFSKITVDKMKPPIREILRSAVYQLKFMDRVPDSAVCNEAVKLAQRKGFYNLKPFVNGVLRTIARQMDELEYPSRKVNLVRYLSVRYSMPEPLVLRWLNDYGEEVTEKMLADFLEEKPITVRCRTYLNSVEETCESLRNQGVKVEPAPYLPYAFRISDYNHILALDAFIEGKIVAQDVSSMLVSEIANPQKGDYIIDMCAAPGGKSIHLGDKMEGFGTVDARDVSRYKVELIQENIHRTDSINVQAHVQDATVFDVESECKADIVLADVPCSGYGVIGKKPEIKYRSTAQKEEELVILQRNILDKAAEYVKPRGVLIFSTCTIAKEENEENMMWFMNNHPFKLESIDEFVPDELKSETTSLGYLQLLPGVHGTDGFFMAKFRRK</sequence>
<dbReference type="InterPro" id="IPR004573">
    <property type="entry name" value="rRNA_ssu_MeTfrase_B"/>
</dbReference>